<dbReference type="PANTHER" id="PTHR10492">
    <property type="match status" value="1"/>
</dbReference>
<dbReference type="PANTHER" id="PTHR10492:SF57">
    <property type="entry name" value="ATP-DEPENDENT DNA HELICASE"/>
    <property type="match status" value="1"/>
</dbReference>
<reference evidence="1" key="1">
    <citation type="submission" date="2015-07" db="EMBL/GenBank/DDBJ databases">
        <title>MeaNS - Measles Nucleotide Surveillance Program.</title>
        <authorList>
            <person name="Tran T."/>
            <person name="Druce J."/>
        </authorList>
    </citation>
    <scope>NUCLEOTIDE SEQUENCE</scope>
    <source>
        <strain evidence="1">UCB-OBI-ISO-001</strain>
        <tissue evidence="1">Gonad</tissue>
    </source>
</reference>
<accession>A0A0L8GWQ5</accession>
<organism evidence="1">
    <name type="scientific">Octopus bimaculoides</name>
    <name type="common">California two-spotted octopus</name>
    <dbReference type="NCBI Taxonomy" id="37653"/>
    <lineage>
        <taxon>Eukaryota</taxon>
        <taxon>Metazoa</taxon>
        <taxon>Spiralia</taxon>
        <taxon>Lophotrochozoa</taxon>
        <taxon>Mollusca</taxon>
        <taxon>Cephalopoda</taxon>
        <taxon>Coleoidea</taxon>
        <taxon>Octopodiformes</taxon>
        <taxon>Octopoda</taxon>
        <taxon>Incirrata</taxon>
        <taxon>Octopodidae</taxon>
        <taxon>Octopus</taxon>
    </lineage>
</organism>
<dbReference type="OrthoDB" id="6152825at2759"/>
<name>A0A0L8GWQ5_OCTBM</name>
<protein>
    <submittedName>
        <fullName evidence="1">Uncharacterized protein</fullName>
    </submittedName>
</protein>
<dbReference type="AlphaFoldDB" id="A0A0L8GWQ5"/>
<dbReference type="EMBL" id="KQ420117">
    <property type="protein sequence ID" value="KOF81259.1"/>
    <property type="molecule type" value="Genomic_DNA"/>
</dbReference>
<dbReference type="STRING" id="37653.A0A0L8GWQ5"/>
<sequence length="126" mass="14319">MVPTVNDLITHVLLHIAQNFSNSQWLCEQAILTPRNDAVMKINWDLMQLLPGQEQSFKSLGTVIDQDQAILFPTKFLNFLQPSEVLLHHLTHKKGTLIMLLRNLDPPGDEIDATLCSRGNNYDLEL</sequence>
<gene>
    <name evidence="1" type="ORF">OCBIM_22026789mg</name>
</gene>
<evidence type="ECO:0000313" key="1">
    <source>
        <dbReference type="EMBL" id="KOF81259.1"/>
    </source>
</evidence>
<proteinExistence type="predicted"/>